<dbReference type="AlphaFoldDB" id="D2V8K3"/>
<dbReference type="OrthoDB" id="10256179at2759"/>
<feature type="repeat" description="RCC1" evidence="1">
    <location>
        <begin position="323"/>
        <end position="376"/>
    </location>
</feature>
<dbReference type="Gene3D" id="2.130.10.30">
    <property type="entry name" value="Regulator of chromosome condensation 1/beta-lactamase-inhibitor protein II"/>
    <property type="match status" value="1"/>
</dbReference>
<evidence type="ECO:0000313" key="2">
    <source>
        <dbReference type="EMBL" id="EFC46701.1"/>
    </source>
</evidence>
<accession>D2V8K3</accession>
<dbReference type="InterPro" id="IPR009091">
    <property type="entry name" value="RCC1/BLIP-II"/>
</dbReference>
<dbReference type="InParanoid" id="D2V8K3"/>
<reference evidence="2 3" key="1">
    <citation type="journal article" date="2010" name="Cell">
        <title>The genome of Naegleria gruberi illuminates early eukaryotic versatility.</title>
        <authorList>
            <person name="Fritz-Laylin L.K."/>
            <person name="Prochnik S.E."/>
            <person name="Ginger M.L."/>
            <person name="Dacks J.B."/>
            <person name="Carpenter M.L."/>
            <person name="Field M.C."/>
            <person name="Kuo A."/>
            <person name="Paredez A."/>
            <person name="Chapman J."/>
            <person name="Pham J."/>
            <person name="Shu S."/>
            <person name="Neupane R."/>
            <person name="Cipriano M."/>
            <person name="Mancuso J."/>
            <person name="Tu H."/>
            <person name="Salamov A."/>
            <person name="Lindquist E."/>
            <person name="Shapiro H."/>
            <person name="Lucas S."/>
            <person name="Grigoriev I.V."/>
            <person name="Cande W.Z."/>
            <person name="Fulton C."/>
            <person name="Rokhsar D.S."/>
            <person name="Dawson S.C."/>
        </authorList>
    </citation>
    <scope>NUCLEOTIDE SEQUENCE [LARGE SCALE GENOMIC DNA]</scope>
    <source>
        <strain evidence="2 3">NEG-M</strain>
    </source>
</reference>
<dbReference type="Pfam" id="PF13540">
    <property type="entry name" value="RCC1_2"/>
    <property type="match status" value="2"/>
</dbReference>
<dbReference type="OMA" id="CGWYFTI"/>
<dbReference type="PANTHER" id="PTHR45982:SF1">
    <property type="entry name" value="REGULATOR OF CHROMOSOME CONDENSATION"/>
    <property type="match status" value="1"/>
</dbReference>
<dbReference type="SUPFAM" id="SSF50985">
    <property type="entry name" value="RCC1/BLIP-II"/>
    <property type="match status" value="1"/>
</dbReference>
<dbReference type="GeneID" id="8848841"/>
<dbReference type="PANTHER" id="PTHR45982">
    <property type="entry name" value="REGULATOR OF CHROMOSOME CONDENSATION"/>
    <property type="match status" value="1"/>
</dbReference>
<gene>
    <name evidence="2" type="ORF">NAEGRDRAFT_65188</name>
</gene>
<name>D2V8K3_NAEGR</name>
<dbReference type="eggNOG" id="KOG1426">
    <property type="taxonomic scope" value="Eukaryota"/>
</dbReference>
<dbReference type="GO" id="GO:0005737">
    <property type="term" value="C:cytoplasm"/>
    <property type="evidence" value="ECO:0007669"/>
    <property type="project" value="TreeGrafter"/>
</dbReference>
<keyword evidence="3" id="KW-1185">Reference proteome</keyword>
<dbReference type="RefSeq" id="XP_002679445.1">
    <property type="nucleotide sequence ID" value="XM_002679399.1"/>
</dbReference>
<dbReference type="PROSITE" id="PS50012">
    <property type="entry name" value="RCC1_3"/>
    <property type="match status" value="1"/>
</dbReference>
<evidence type="ECO:0000256" key="1">
    <source>
        <dbReference type="PROSITE-ProRule" id="PRU00235"/>
    </source>
</evidence>
<dbReference type="EMBL" id="GG738857">
    <property type="protein sequence ID" value="EFC46701.1"/>
    <property type="molecule type" value="Genomic_DNA"/>
</dbReference>
<dbReference type="GO" id="GO:0005085">
    <property type="term" value="F:guanyl-nucleotide exchange factor activity"/>
    <property type="evidence" value="ECO:0007669"/>
    <property type="project" value="TreeGrafter"/>
</dbReference>
<dbReference type="VEuPathDB" id="AmoebaDB:NAEGRDRAFT_65188"/>
<proteinExistence type="predicted"/>
<dbReference type="InterPro" id="IPR000408">
    <property type="entry name" value="Reg_chr_condens"/>
</dbReference>
<protein>
    <submittedName>
        <fullName evidence="2">Predicted protein</fullName>
    </submittedName>
</protein>
<sequence>MYQRNTHHLRTGGKSVVFGCGYNSASLLGVSHSDVEDNGVHGSNSFSQDVTQFVFLSTLQELLNNDSPGQHVCQIVVQFSKTYFLTSHGHVYTSFPLARDVQFDSILPDRVVEMRSGQNRTLFRTEFGQIYVKADGPLSKITGVTNTQVNNVKLFGVGGLHYWLLDDETNRLYGEGEINGASVEKVIELNDYLQKDEKVRDIVTGGNSFVLITNKNNIYVYGEKEAFGSTVDEHYSKPTRLRQFDGMVKSVVCGWYFTIILTFNGQLWMAGRNTYQQLSSKNLSSHDNVVQWFIDDSLVLNPNEEIDQIGSGSDHVLISTTIGRIFTRGMNTYGQLGRDNRTQSGVFMEPSFKNQNYKEIISKFVGPKFSISFADNNFNTLSSFLIIHSVRESKELIQMRSKLLNCSKQSLLSDLVILH</sequence>
<dbReference type="Proteomes" id="UP000006671">
    <property type="component" value="Unassembled WGS sequence"/>
</dbReference>
<dbReference type="KEGG" id="ngr:NAEGRDRAFT_65188"/>
<organism evidence="3">
    <name type="scientific">Naegleria gruberi</name>
    <name type="common">Amoeba</name>
    <dbReference type="NCBI Taxonomy" id="5762"/>
    <lineage>
        <taxon>Eukaryota</taxon>
        <taxon>Discoba</taxon>
        <taxon>Heterolobosea</taxon>
        <taxon>Tetramitia</taxon>
        <taxon>Eutetramitia</taxon>
        <taxon>Vahlkampfiidae</taxon>
        <taxon>Naegleria</taxon>
    </lineage>
</organism>
<evidence type="ECO:0000313" key="3">
    <source>
        <dbReference type="Proteomes" id="UP000006671"/>
    </source>
</evidence>
<dbReference type="InterPro" id="IPR051553">
    <property type="entry name" value="Ran_GTPase-activating"/>
</dbReference>